<dbReference type="PANTHER" id="PTHR32089:SF112">
    <property type="entry name" value="LYSOZYME-LIKE PROTEIN-RELATED"/>
    <property type="match status" value="1"/>
</dbReference>
<feature type="transmembrane region" description="Helical" evidence="9">
    <location>
        <begin position="137"/>
        <end position="155"/>
    </location>
</feature>
<evidence type="ECO:0000256" key="5">
    <source>
        <dbReference type="ARBA" id="ARBA00022989"/>
    </source>
</evidence>
<dbReference type="Gene3D" id="3.30.450.40">
    <property type="match status" value="2"/>
</dbReference>
<feature type="transmembrane region" description="Helical" evidence="9">
    <location>
        <begin position="195"/>
        <end position="215"/>
    </location>
</feature>
<name>A0A0P6WZ07_9CHLR</name>
<evidence type="ECO:0000256" key="8">
    <source>
        <dbReference type="SAM" id="MobiDB-lite"/>
    </source>
</evidence>
<dbReference type="GO" id="GO:0006935">
    <property type="term" value="P:chemotaxis"/>
    <property type="evidence" value="ECO:0007669"/>
    <property type="project" value="UniProtKB-KW"/>
</dbReference>
<comment type="subcellular location">
    <subcellularLocation>
        <location evidence="1">Cell membrane</location>
        <topology evidence="1">Multi-pass membrane protein</topology>
    </subcellularLocation>
</comment>
<dbReference type="Gene3D" id="3.30.450.20">
    <property type="entry name" value="PAS domain"/>
    <property type="match status" value="1"/>
</dbReference>
<dbReference type="GO" id="GO:0005886">
    <property type="term" value="C:plasma membrane"/>
    <property type="evidence" value="ECO:0007669"/>
    <property type="project" value="UniProtKB-SubCell"/>
</dbReference>
<dbReference type="EMBL" id="LGHJ01000019">
    <property type="protein sequence ID" value="KPL73815.1"/>
    <property type="molecule type" value="Genomic_DNA"/>
</dbReference>
<dbReference type="InterPro" id="IPR003660">
    <property type="entry name" value="HAMP_dom"/>
</dbReference>
<feature type="coiled-coil region" evidence="7">
    <location>
        <begin position="576"/>
        <end position="603"/>
    </location>
</feature>
<feature type="transmembrane region" description="Helical" evidence="9">
    <location>
        <begin position="31"/>
        <end position="49"/>
    </location>
</feature>
<feature type="transmembrane region" description="Helical" evidence="9">
    <location>
        <begin position="99"/>
        <end position="125"/>
    </location>
</feature>
<keyword evidence="3" id="KW-0145">Chemotaxis</keyword>
<sequence length="981" mass="108964">MNIGYQSNLMRIISQEGVEPAYRRDRFAAGVARLAAIILGITSVIFLLTSFNQPYWQIFTLTFFSAGGFLASLFAATFPEKEAAEKRTYLLAPTLSISAIAFSALIVNVALPLAIILFLVLTLLVTGSLEGQRRDTGISLAFFSALTAVIAGNFLPVSQVRLPQIELFIPVLLGILMMVYIILLMLEVLSATLRIKLLTISLAIAIVPLLVISIINSRFFQDALRNQTNQVLLLAAQQTASKVDSFFEENKQSIASEASLAVFSNYLSLSPLYRPNSTQEVAATLTLRSLSSRQQRFLRSYGLVDAEGKAVLDINPLQIGQDESQNEYFTLPLTTGQVYASPVIFDPRSRNGYIYFSSPVRNQRQQVIGVLRAKFDALILQELLEQEVNLVGIRSYPILLDENYLRLADTLIPNSIYKLVMPLPSDVMGKLIQSNRVPNLPLYEMSTNDVALSAGLENYLNSPFFTAEFHPDDPSHPEIGAITRLKTNPWYVVFVREQTTFAGLVARQGRLSILISTLIAGLVGLIASVVSGSFSRPIVRLQQTAELISSGELDAQAQVETGDEIGKLAQAFNFMTNQLKNLINTLEDRVRERTRELAQQNEALLYRTRQLQTVSDVARGIVSTQKLESLLNQLTILISERFGFYHVGVFLLDEQKEYAVLRAANSEGGKRMLARQHRLKVGQVGIVGYVTGSGEARIATDVGKDAVFFNNPDLPQTRSEMALPLKANNEVIGALDVQSTIPNAFTQEDVELFSILADQIAIAILNNRLYTETLQALEESQRVHRLYLRQEWSKEAGERPVIGYRATPHGLIALEEMREQEISDVLLSGDVIVRPAKESQPAALSVPVRLRGETVGVIHIEDDQIADRVWSEEEIRSIQAVADQVGLALENARLLEKTIRRAERERRVLEITSKIRSTNDPNTMIEIAIQELKRTLNASHAQVIWKDTGEETTPPQQQSNEPSTLQKRNNGSNGSSRKGQV</sequence>
<evidence type="ECO:0000313" key="12">
    <source>
        <dbReference type="Proteomes" id="UP000050514"/>
    </source>
</evidence>
<gene>
    <name evidence="11" type="ORF">AC812_13570</name>
</gene>
<dbReference type="InterPro" id="IPR029016">
    <property type="entry name" value="GAF-like_dom_sf"/>
</dbReference>
<evidence type="ECO:0000256" key="4">
    <source>
        <dbReference type="ARBA" id="ARBA00022692"/>
    </source>
</evidence>
<dbReference type="SUPFAM" id="SSF103190">
    <property type="entry name" value="Sensory domain-like"/>
    <property type="match status" value="1"/>
</dbReference>
<dbReference type="STRING" id="360411.AC812_13570"/>
<dbReference type="PANTHER" id="PTHR32089">
    <property type="entry name" value="METHYL-ACCEPTING CHEMOTAXIS PROTEIN MCPB"/>
    <property type="match status" value="1"/>
</dbReference>
<keyword evidence="6 9" id="KW-0472">Membrane</keyword>
<dbReference type="Pfam" id="PF00672">
    <property type="entry name" value="HAMP"/>
    <property type="match status" value="1"/>
</dbReference>
<organism evidence="11 12">
    <name type="scientific">Bellilinea caldifistulae</name>
    <dbReference type="NCBI Taxonomy" id="360411"/>
    <lineage>
        <taxon>Bacteria</taxon>
        <taxon>Bacillati</taxon>
        <taxon>Chloroflexota</taxon>
        <taxon>Anaerolineae</taxon>
        <taxon>Anaerolineales</taxon>
        <taxon>Anaerolineaceae</taxon>
        <taxon>Bellilinea</taxon>
    </lineage>
</organism>
<dbReference type="AlphaFoldDB" id="A0A0P6WZ07"/>
<dbReference type="OrthoDB" id="153145at2"/>
<evidence type="ECO:0000256" key="9">
    <source>
        <dbReference type="SAM" id="Phobius"/>
    </source>
</evidence>
<evidence type="ECO:0000256" key="3">
    <source>
        <dbReference type="ARBA" id="ARBA00022500"/>
    </source>
</evidence>
<feature type="compositionally biased region" description="Polar residues" evidence="8">
    <location>
        <begin position="951"/>
        <end position="981"/>
    </location>
</feature>
<dbReference type="Gene3D" id="6.10.340.10">
    <property type="match status" value="1"/>
</dbReference>
<dbReference type="CDD" id="cd06225">
    <property type="entry name" value="HAMP"/>
    <property type="match status" value="1"/>
</dbReference>
<dbReference type="InterPro" id="IPR029151">
    <property type="entry name" value="Sensor-like_sf"/>
</dbReference>
<keyword evidence="4 9" id="KW-0812">Transmembrane</keyword>
<dbReference type="Pfam" id="PF13185">
    <property type="entry name" value="GAF_2"/>
    <property type="match status" value="1"/>
</dbReference>
<feature type="transmembrane region" description="Helical" evidence="9">
    <location>
        <begin position="167"/>
        <end position="189"/>
    </location>
</feature>
<dbReference type="SUPFAM" id="SSF158472">
    <property type="entry name" value="HAMP domain-like"/>
    <property type="match status" value="1"/>
</dbReference>
<feature type="transmembrane region" description="Helical" evidence="9">
    <location>
        <begin position="511"/>
        <end position="534"/>
    </location>
</feature>
<dbReference type="InterPro" id="IPR033479">
    <property type="entry name" value="dCache_1"/>
</dbReference>
<evidence type="ECO:0000256" key="1">
    <source>
        <dbReference type="ARBA" id="ARBA00004651"/>
    </source>
</evidence>
<dbReference type="Pfam" id="PF01590">
    <property type="entry name" value="GAF"/>
    <property type="match status" value="1"/>
</dbReference>
<dbReference type="GO" id="GO:0007165">
    <property type="term" value="P:signal transduction"/>
    <property type="evidence" value="ECO:0007669"/>
    <property type="project" value="InterPro"/>
</dbReference>
<reference evidence="11 12" key="1">
    <citation type="submission" date="2015-07" db="EMBL/GenBank/DDBJ databases">
        <title>Draft genome of Bellilinea caldifistulae DSM 17877.</title>
        <authorList>
            <person name="Hemp J."/>
            <person name="Ward L.M."/>
            <person name="Pace L.A."/>
            <person name="Fischer W.W."/>
        </authorList>
    </citation>
    <scope>NUCLEOTIDE SEQUENCE [LARGE SCALE GENOMIC DNA]</scope>
    <source>
        <strain evidence="11 12">GOMI-1</strain>
    </source>
</reference>
<dbReference type="SUPFAM" id="SSF55781">
    <property type="entry name" value="GAF domain-like"/>
    <property type="match status" value="2"/>
</dbReference>
<dbReference type="PROSITE" id="PS50885">
    <property type="entry name" value="HAMP"/>
    <property type="match status" value="1"/>
</dbReference>
<evidence type="ECO:0000256" key="7">
    <source>
        <dbReference type="SAM" id="Coils"/>
    </source>
</evidence>
<dbReference type="InterPro" id="IPR003018">
    <property type="entry name" value="GAF"/>
</dbReference>
<keyword evidence="5 9" id="KW-1133">Transmembrane helix</keyword>
<feature type="transmembrane region" description="Helical" evidence="9">
    <location>
        <begin position="55"/>
        <end position="78"/>
    </location>
</feature>
<evidence type="ECO:0000256" key="6">
    <source>
        <dbReference type="ARBA" id="ARBA00023136"/>
    </source>
</evidence>
<evidence type="ECO:0000256" key="2">
    <source>
        <dbReference type="ARBA" id="ARBA00022475"/>
    </source>
</evidence>
<evidence type="ECO:0000313" key="11">
    <source>
        <dbReference type="EMBL" id="KPL73815.1"/>
    </source>
</evidence>
<keyword evidence="2" id="KW-1003">Cell membrane</keyword>
<evidence type="ECO:0000259" key="10">
    <source>
        <dbReference type="PROSITE" id="PS50885"/>
    </source>
</evidence>
<proteinExistence type="predicted"/>
<dbReference type="SMART" id="SM00065">
    <property type="entry name" value="GAF"/>
    <property type="match status" value="2"/>
</dbReference>
<dbReference type="Pfam" id="PF02743">
    <property type="entry name" value="dCache_1"/>
    <property type="match status" value="1"/>
</dbReference>
<feature type="domain" description="HAMP" evidence="10">
    <location>
        <begin position="532"/>
        <end position="584"/>
    </location>
</feature>
<feature type="coiled-coil region" evidence="7">
    <location>
        <begin position="885"/>
        <end position="912"/>
    </location>
</feature>
<comment type="caution">
    <text evidence="11">The sequence shown here is derived from an EMBL/GenBank/DDBJ whole genome shotgun (WGS) entry which is preliminary data.</text>
</comment>
<dbReference type="RefSeq" id="WP_061917379.1">
    <property type="nucleotide sequence ID" value="NZ_DF967971.1"/>
</dbReference>
<feature type="region of interest" description="Disordered" evidence="8">
    <location>
        <begin position="947"/>
        <end position="981"/>
    </location>
</feature>
<dbReference type="CDD" id="cd18773">
    <property type="entry name" value="PDC1_HK_sensor"/>
    <property type="match status" value="1"/>
</dbReference>
<dbReference type="Proteomes" id="UP000050514">
    <property type="component" value="Unassembled WGS sequence"/>
</dbReference>
<protein>
    <recommendedName>
        <fullName evidence="10">HAMP domain-containing protein</fullName>
    </recommendedName>
</protein>
<dbReference type="SMART" id="SM00304">
    <property type="entry name" value="HAMP"/>
    <property type="match status" value="1"/>
</dbReference>
<accession>A0A0P6WZ07</accession>
<keyword evidence="7" id="KW-0175">Coiled coil</keyword>
<keyword evidence="12" id="KW-1185">Reference proteome</keyword>